<keyword evidence="2" id="KW-1185">Reference proteome</keyword>
<dbReference type="STRING" id="41047.A0A397H864"/>
<dbReference type="Proteomes" id="UP000215305">
    <property type="component" value="Unassembled WGS sequence"/>
</dbReference>
<dbReference type="RefSeq" id="XP_026615554.1">
    <property type="nucleotide sequence ID" value="XM_026760759.1"/>
</dbReference>
<name>A0A397H864_ASPTH</name>
<gene>
    <name evidence="1" type="ORF">CDV56_107140</name>
</gene>
<dbReference type="OrthoDB" id="10256055at2759"/>
<evidence type="ECO:0008006" key="3">
    <source>
        <dbReference type="Google" id="ProtNLM"/>
    </source>
</evidence>
<evidence type="ECO:0000313" key="1">
    <source>
        <dbReference type="EMBL" id="RHZ58849.1"/>
    </source>
</evidence>
<accession>A0A397H864</accession>
<dbReference type="VEuPathDB" id="FungiDB:CDV56_107140"/>
<comment type="caution">
    <text evidence="1">The sequence shown here is derived from an EMBL/GenBank/DDBJ whole genome shotgun (WGS) entry which is preliminary data.</text>
</comment>
<dbReference type="PANTHER" id="PTHR41677">
    <property type="entry name" value="YALI0B19030P"/>
    <property type="match status" value="1"/>
</dbReference>
<proteinExistence type="predicted"/>
<sequence>MATSGALSSAPSPDLAIDFHTNDAGHIGIESHSSQPQRQAEAEFVEFDPAKHLDFTPPSKVYTMAELGYPERRGISPVGVSEPFPMFSAEAIQIMRKEALGEDVFAKYHCSSDLAKGQLRGYAAECAPFVYDAWKHPQTLAIVSEIAGVDLVPVMDYEIGHINISVQSEEDKARYLTAVAEKSQEADKSVSDGSWEDEDPIVDWHTDGYPFVCVVMLSDCKDMIGGETELRKGNGQTTKIRGPQMGSAAILQGRYIEHRALRALGITERITMVTSFRPRSPAIPDHTVLTTIRPISDLGELYHQFAEYRFEILEDRLRGVNKYMRDRKRANRRFNTGYLKQFIREQIEFLEHMDREIVDDDKVIKGVTGDSHLISEDLKLKHSKKLELAAAE</sequence>
<dbReference type="PANTHER" id="PTHR41677:SF1">
    <property type="entry name" value="FE2OG DIOXYGENASE DOMAIN-CONTAINING PROTEIN"/>
    <property type="match status" value="1"/>
</dbReference>
<dbReference type="EMBL" id="NKHU02000065">
    <property type="protein sequence ID" value="RHZ58849.1"/>
    <property type="molecule type" value="Genomic_DNA"/>
</dbReference>
<dbReference type="GeneID" id="38129114"/>
<organism evidence="1 2">
    <name type="scientific">Aspergillus thermomutatus</name>
    <name type="common">Neosartorya pseudofischeri</name>
    <dbReference type="NCBI Taxonomy" id="41047"/>
    <lineage>
        <taxon>Eukaryota</taxon>
        <taxon>Fungi</taxon>
        <taxon>Dikarya</taxon>
        <taxon>Ascomycota</taxon>
        <taxon>Pezizomycotina</taxon>
        <taxon>Eurotiomycetes</taxon>
        <taxon>Eurotiomycetidae</taxon>
        <taxon>Eurotiales</taxon>
        <taxon>Aspergillaceae</taxon>
        <taxon>Aspergillus</taxon>
        <taxon>Aspergillus subgen. Fumigati</taxon>
    </lineage>
</organism>
<protein>
    <recommendedName>
        <fullName evidence="3">Fe2OG dioxygenase domain-containing protein</fullName>
    </recommendedName>
</protein>
<dbReference type="AlphaFoldDB" id="A0A397H864"/>
<evidence type="ECO:0000313" key="2">
    <source>
        <dbReference type="Proteomes" id="UP000215305"/>
    </source>
</evidence>
<reference evidence="1" key="1">
    <citation type="submission" date="2018-08" db="EMBL/GenBank/DDBJ databases">
        <title>Draft genome sequence of azole-resistant Aspergillus thermomutatus (Neosartorya pseudofischeri) strain HMR AF 39, isolated from a human nasal aspirate.</title>
        <authorList>
            <person name="Parent-Michaud M."/>
            <person name="Dufresne P.J."/>
            <person name="Fournier E."/>
            <person name="Martineau C."/>
            <person name="Moreira S."/>
            <person name="Perkins V."/>
            <person name="De Repentigny L."/>
            <person name="Dufresne S.F."/>
        </authorList>
    </citation>
    <scope>NUCLEOTIDE SEQUENCE [LARGE SCALE GENOMIC DNA]</scope>
    <source>
        <strain evidence="1">HMR AF 39</strain>
    </source>
</reference>